<keyword evidence="2" id="KW-0285">Flavoprotein</keyword>
<dbReference type="EMBL" id="JANRHA010000006">
    <property type="protein sequence ID" value="MDG3015065.1"/>
    <property type="molecule type" value="Genomic_DNA"/>
</dbReference>
<dbReference type="GO" id="GO:0050661">
    <property type="term" value="F:NADP binding"/>
    <property type="evidence" value="ECO:0007669"/>
    <property type="project" value="InterPro"/>
</dbReference>
<dbReference type="GO" id="GO:0004499">
    <property type="term" value="F:N,N-dimethylaniline monooxygenase activity"/>
    <property type="evidence" value="ECO:0007669"/>
    <property type="project" value="InterPro"/>
</dbReference>
<evidence type="ECO:0000313" key="5">
    <source>
        <dbReference type="EMBL" id="MDG3015065.1"/>
    </source>
</evidence>
<name>A0A9X4RDP6_9ACTN</name>
<dbReference type="GO" id="GO:0050660">
    <property type="term" value="F:flavin adenine dinucleotide binding"/>
    <property type="evidence" value="ECO:0007669"/>
    <property type="project" value="InterPro"/>
</dbReference>
<keyword evidence="3" id="KW-0274">FAD</keyword>
<reference evidence="5" key="1">
    <citation type="submission" date="2022-08" db="EMBL/GenBank/DDBJ databases">
        <title>Genome analysis of Corynebacteriales strain.</title>
        <authorList>
            <person name="Lee S.D."/>
        </authorList>
    </citation>
    <scope>NUCLEOTIDE SEQUENCE</scope>
    <source>
        <strain evidence="5">D3-21</strain>
    </source>
</reference>
<keyword evidence="6" id="KW-1185">Reference proteome</keyword>
<evidence type="ECO:0000256" key="2">
    <source>
        <dbReference type="ARBA" id="ARBA00022630"/>
    </source>
</evidence>
<proteinExistence type="inferred from homology"/>
<dbReference type="InterPro" id="IPR020946">
    <property type="entry name" value="Flavin_mOase-like"/>
</dbReference>
<evidence type="ECO:0000256" key="3">
    <source>
        <dbReference type="ARBA" id="ARBA00022827"/>
    </source>
</evidence>
<dbReference type="InterPro" id="IPR036188">
    <property type="entry name" value="FAD/NAD-bd_sf"/>
</dbReference>
<protein>
    <submittedName>
        <fullName evidence="5">NAD(P)/FAD-dependent oxidoreductase</fullName>
    </submittedName>
</protein>
<dbReference type="PRINTS" id="PR00411">
    <property type="entry name" value="PNDRDTASEI"/>
</dbReference>
<evidence type="ECO:0000256" key="4">
    <source>
        <dbReference type="ARBA" id="ARBA00023002"/>
    </source>
</evidence>
<dbReference type="PANTHER" id="PTHR42877:SF4">
    <property type="entry name" value="FAD_NAD(P)-BINDING DOMAIN-CONTAINING PROTEIN-RELATED"/>
    <property type="match status" value="1"/>
</dbReference>
<organism evidence="5 6">
    <name type="scientific">Speluncibacter jeojiensis</name>
    <dbReference type="NCBI Taxonomy" id="2710754"/>
    <lineage>
        <taxon>Bacteria</taxon>
        <taxon>Bacillati</taxon>
        <taxon>Actinomycetota</taxon>
        <taxon>Actinomycetes</taxon>
        <taxon>Mycobacteriales</taxon>
        <taxon>Speluncibacteraceae</taxon>
        <taxon>Speluncibacter</taxon>
    </lineage>
</organism>
<dbReference type="Proteomes" id="UP001152755">
    <property type="component" value="Unassembled WGS sequence"/>
</dbReference>
<evidence type="ECO:0000313" key="6">
    <source>
        <dbReference type="Proteomes" id="UP001152755"/>
    </source>
</evidence>
<dbReference type="Gene3D" id="3.50.50.60">
    <property type="entry name" value="FAD/NAD(P)-binding domain"/>
    <property type="match status" value="2"/>
</dbReference>
<dbReference type="SUPFAM" id="SSF51905">
    <property type="entry name" value="FAD/NAD(P)-binding domain"/>
    <property type="match status" value="2"/>
</dbReference>
<comment type="similarity">
    <text evidence="1">Belongs to the FAD-binding monooxygenase family.</text>
</comment>
<gene>
    <name evidence="5" type="ORF">NVS88_10925</name>
</gene>
<keyword evidence="4" id="KW-0560">Oxidoreductase</keyword>
<sequence>MDHHPIVIVGAGFGGIGLGAKLRQAGITDFTILERTEDLGGTWSRNTYPGAACDVPSVLYCYSFAPNPAWSHKYASQGEILDYLRDVAEKFGVTGHMRFGTEVESAVFDETTSTWQIRTNHGEMTADVLVTAVGAFTEASIPQLPGMDIFGGSMFHTLHWDHDHDMSGERVAVIGTGATAIQVIPAISDVADEVVVFQRTPAWIVPRLDRSITLVEKTLYSLLPLTQRLMRTGWYAAIESFGLPGFTNTAFRHPFEALGRLQLARQVSDPELRSKLTPDYMIGCKRAIFSDKYYPALCRDDVTVVTEGISEIREHSIVDGAGVEHAVDTIVFATGFTATPRVGDGIKGTDGRSVNDVYRDRPQSYLGVATAGFPNMFTILGRFGAAGNQSAVFMIEGQIDYIVSGIKKLRKRGITRFDLRHEVQDAFVDEVHRRSQHGTWLQGGCASYYTNGSGENSGLYPNWSFEYRHRTRNFDLDNYEVVS</sequence>
<dbReference type="InterPro" id="IPR051209">
    <property type="entry name" value="FAD-bind_Monooxygenase_sf"/>
</dbReference>
<dbReference type="PANTHER" id="PTHR42877">
    <property type="entry name" value="L-ORNITHINE N(5)-MONOOXYGENASE-RELATED"/>
    <property type="match status" value="1"/>
</dbReference>
<dbReference type="Pfam" id="PF00743">
    <property type="entry name" value="FMO-like"/>
    <property type="match status" value="1"/>
</dbReference>
<dbReference type="AlphaFoldDB" id="A0A9X4RDP6"/>
<evidence type="ECO:0000256" key="1">
    <source>
        <dbReference type="ARBA" id="ARBA00010139"/>
    </source>
</evidence>
<dbReference type="RefSeq" id="WP_332519884.1">
    <property type="nucleotide sequence ID" value="NZ_JANRHA010000006.1"/>
</dbReference>
<comment type="caution">
    <text evidence="5">The sequence shown here is derived from an EMBL/GenBank/DDBJ whole genome shotgun (WGS) entry which is preliminary data.</text>
</comment>
<accession>A0A9X4RDP6</accession>